<evidence type="ECO:0000313" key="3">
    <source>
        <dbReference type="Proteomes" id="UP001362999"/>
    </source>
</evidence>
<gene>
    <name evidence="2" type="ORF">R3P38DRAFT_3347547</name>
</gene>
<feature type="region of interest" description="Disordered" evidence="1">
    <location>
        <begin position="103"/>
        <end position="161"/>
    </location>
</feature>
<feature type="compositionally biased region" description="Basic and acidic residues" evidence="1">
    <location>
        <begin position="62"/>
        <end position="71"/>
    </location>
</feature>
<protein>
    <submittedName>
        <fullName evidence="2">Uncharacterized protein</fullName>
    </submittedName>
</protein>
<feature type="compositionally biased region" description="Acidic residues" evidence="1">
    <location>
        <begin position="190"/>
        <end position="209"/>
    </location>
</feature>
<name>A0AAW0CYN9_9AGAR</name>
<feature type="compositionally biased region" description="Basic and acidic residues" evidence="1">
    <location>
        <begin position="103"/>
        <end position="121"/>
    </location>
</feature>
<feature type="compositionally biased region" description="Polar residues" evidence="1">
    <location>
        <begin position="49"/>
        <end position="59"/>
    </location>
</feature>
<proteinExistence type="predicted"/>
<dbReference type="Proteomes" id="UP001362999">
    <property type="component" value="Unassembled WGS sequence"/>
</dbReference>
<keyword evidence="3" id="KW-1185">Reference proteome</keyword>
<feature type="region of interest" description="Disordered" evidence="1">
    <location>
        <begin position="49"/>
        <end position="85"/>
    </location>
</feature>
<organism evidence="2 3">
    <name type="scientific">Favolaschia claudopus</name>
    <dbReference type="NCBI Taxonomy" id="2862362"/>
    <lineage>
        <taxon>Eukaryota</taxon>
        <taxon>Fungi</taxon>
        <taxon>Dikarya</taxon>
        <taxon>Basidiomycota</taxon>
        <taxon>Agaricomycotina</taxon>
        <taxon>Agaricomycetes</taxon>
        <taxon>Agaricomycetidae</taxon>
        <taxon>Agaricales</taxon>
        <taxon>Marasmiineae</taxon>
        <taxon>Mycenaceae</taxon>
        <taxon>Favolaschia</taxon>
    </lineage>
</organism>
<accession>A0AAW0CYN9</accession>
<dbReference type="EMBL" id="JAWWNJ010000012">
    <property type="protein sequence ID" value="KAK7043401.1"/>
    <property type="molecule type" value="Genomic_DNA"/>
</dbReference>
<evidence type="ECO:0000256" key="1">
    <source>
        <dbReference type="SAM" id="MobiDB-lite"/>
    </source>
</evidence>
<feature type="region of interest" description="Disordered" evidence="1">
    <location>
        <begin position="176"/>
        <end position="209"/>
    </location>
</feature>
<evidence type="ECO:0000313" key="2">
    <source>
        <dbReference type="EMBL" id="KAK7043401.1"/>
    </source>
</evidence>
<reference evidence="2 3" key="1">
    <citation type="journal article" date="2024" name="J Genomics">
        <title>Draft genome sequencing and assembly of Favolaschia claudopus CIRM-BRFM 2984 isolated from oak limbs.</title>
        <authorList>
            <person name="Navarro D."/>
            <person name="Drula E."/>
            <person name="Chaduli D."/>
            <person name="Cazenave R."/>
            <person name="Ahrendt S."/>
            <person name="Wang J."/>
            <person name="Lipzen A."/>
            <person name="Daum C."/>
            <person name="Barry K."/>
            <person name="Grigoriev I.V."/>
            <person name="Favel A."/>
            <person name="Rosso M.N."/>
            <person name="Martin F."/>
        </authorList>
    </citation>
    <scope>NUCLEOTIDE SEQUENCE [LARGE SCALE GENOMIC DNA]</scope>
    <source>
        <strain evidence="2 3">CIRM-BRFM 2984</strain>
    </source>
</reference>
<feature type="compositionally biased region" description="Low complexity" evidence="1">
    <location>
        <begin position="143"/>
        <end position="153"/>
    </location>
</feature>
<dbReference type="AlphaFoldDB" id="A0AAW0CYN9"/>
<feature type="compositionally biased region" description="Basic and acidic residues" evidence="1">
    <location>
        <begin position="179"/>
        <end position="189"/>
    </location>
</feature>
<sequence>MGGEGHACKDAKKWWWRQNVRPTPPKHSRPAACHWLSGDHCQTHLITGTDSEISTNSPLQHDLSETRDFKTHSSGKSKKTRKPRELLPYEVFQYQVLKQRHLERNEKARLRMARRRAEAKQRAQGGPSSQGGSVGGKDKEVPEAPTTALTPEAAPTPVPYVPRVHLPAYVRRMKLKAAAQHDPKQSIKLEDEESDSDIEIDELAEDDSL</sequence>
<comment type="caution">
    <text evidence="2">The sequence shown here is derived from an EMBL/GenBank/DDBJ whole genome shotgun (WGS) entry which is preliminary data.</text>
</comment>
<feature type="compositionally biased region" description="Basic residues" evidence="1">
    <location>
        <begin position="73"/>
        <end position="82"/>
    </location>
</feature>